<dbReference type="Pfam" id="PF13302">
    <property type="entry name" value="Acetyltransf_3"/>
    <property type="match status" value="1"/>
</dbReference>
<proteinExistence type="predicted"/>
<comment type="caution">
    <text evidence="2">The sequence shown here is derived from an EMBL/GenBank/DDBJ whole genome shotgun (WGS) entry which is preliminary data.</text>
</comment>
<dbReference type="EMBL" id="PYAT01000002">
    <property type="protein sequence ID" value="PSL41608.1"/>
    <property type="molecule type" value="Genomic_DNA"/>
</dbReference>
<dbReference type="RefSeq" id="WP_106532289.1">
    <property type="nucleotide sequence ID" value="NZ_PYAT01000002.1"/>
</dbReference>
<dbReference type="Gene3D" id="3.40.630.30">
    <property type="match status" value="1"/>
</dbReference>
<dbReference type="InterPro" id="IPR000182">
    <property type="entry name" value="GNAT_dom"/>
</dbReference>
<protein>
    <submittedName>
        <fullName evidence="2">RimJ/RimL family protein N-acetyltransferase</fullName>
    </submittedName>
</protein>
<dbReference type="Proteomes" id="UP000242682">
    <property type="component" value="Unassembled WGS sequence"/>
</dbReference>
<name>A0A2P8H5X2_9BACL</name>
<dbReference type="PANTHER" id="PTHR43792:SF13">
    <property type="entry name" value="ACETYLTRANSFERASE"/>
    <property type="match status" value="1"/>
</dbReference>
<feature type="domain" description="N-acetyltransferase" evidence="1">
    <location>
        <begin position="7"/>
        <end position="163"/>
    </location>
</feature>
<dbReference type="CDD" id="cd04301">
    <property type="entry name" value="NAT_SF"/>
    <property type="match status" value="1"/>
</dbReference>
<dbReference type="OrthoDB" id="452315at2"/>
<dbReference type="PANTHER" id="PTHR43792">
    <property type="entry name" value="GNAT FAMILY, PUTATIVE (AFU_ORTHOLOGUE AFUA_3G00765)-RELATED-RELATED"/>
    <property type="match status" value="1"/>
</dbReference>
<dbReference type="PROSITE" id="PS51186">
    <property type="entry name" value="GNAT"/>
    <property type="match status" value="1"/>
</dbReference>
<accession>A0A2P8H5X2</accession>
<evidence type="ECO:0000313" key="3">
    <source>
        <dbReference type="Proteomes" id="UP000242682"/>
    </source>
</evidence>
<evidence type="ECO:0000313" key="2">
    <source>
        <dbReference type="EMBL" id="PSL41608.1"/>
    </source>
</evidence>
<dbReference type="InterPro" id="IPR051531">
    <property type="entry name" value="N-acetyltransferase"/>
</dbReference>
<keyword evidence="3" id="KW-1185">Reference proteome</keyword>
<keyword evidence="2" id="KW-0808">Transferase</keyword>
<dbReference type="SUPFAM" id="SSF55729">
    <property type="entry name" value="Acyl-CoA N-acyltransferases (Nat)"/>
    <property type="match status" value="1"/>
</dbReference>
<reference evidence="2 3" key="1">
    <citation type="submission" date="2018-03" db="EMBL/GenBank/DDBJ databases">
        <title>Genomic Encyclopedia of Type Strains, Phase III (KMG-III): the genomes of soil and plant-associated and newly described type strains.</title>
        <authorList>
            <person name="Whitman W."/>
        </authorList>
    </citation>
    <scope>NUCLEOTIDE SEQUENCE [LARGE SCALE GENOMIC DNA]</scope>
    <source>
        <strain evidence="2 3">CGMCC 1.12259</strain>
    </source>
</reference>
<dbReference type="GO" id="GO:0016747">
    <property type="term" value="F:acyltransferase activity, transferring groups other than amino-acyl groups"/>
    <property type="evidence" value="ECO:0007669"/>
    <property type="project" value="InterPro"/>
</dbReference>
<organism evidence="2 3">
    <name type="scientific">Planomicrobium soli</name>
    <dbReference type="NCBI Taxonomy" id="1176648"/>
    <lineage>
        <taxon>Bacteria</taxon>
        <taxon>Bacillati</taxon>
        <taxon>Bacillota</taxon>
        <taxon>Bacilli</taxon>
        <taxon>Bacillales</taxon>
        <taxon>Caryophanaceae</taxon>
        <taxon>Planomicrobium</taxon>
    </lineage>
</organism>
<dbReference type="InterPro" id="IPR016181">
    <property type="entry name" value="Acyl_CoA_acyltransferase"/>
</dbReference>
<gene>
    <name evidence="2" type="ORF">B0H99_102292</name>
</gene>
<evidence type="ECO:0000259" key="1">
    <source>
        <dbReference type="PROSITE" id="PS51186"/>
    </source>
</evidence>
<dbReference type="AlphaFoldDB" id="A0A2P8H5X2"/>
<sequence length="163" mass="18226">MIRTERLNLLPFTLKQVQAVLNGRNELEEMIGSHVPEEWPSPAYAKKLEAKIEKLTQTPEASQWSRIVVDWEARQLVGEIGCKGGPDANGVVEIGYGIAESFRNKGYATEMVKGLVEWLKQKEAVTKIIANCLETNQPSIKVLEKSGFKQTHVADGLIHWEIG</sequence>